<protein>
    <submittedName>
        <fullName evidence="2">Uncharacterized protein</fullName>
    </submittedName>
</protein>
<evidence type="ECO:0000256" key="1">
    <source>
        <dbReference type="SAM" id="MobiDB-lite"/>
    </source>
</evidence>
<dbReference type="Proteomes" id="UP000478183">
    <property type="component" value="Unassembled WGS sequence"/>
</dbReference>
<dbReference type="AlphaFoldDB" id="A0A6L6J6I2"/>
<feature type="compositionally biased region" description="Polar residues" evidence="1">
    <location>
        <begin position="1"/>
        <end position="13"/>
    </location>
</feature>
<dbReference type="EMBL" id="WMIE01000003">
    <property type="protein sequence ID" value="MTH77560.1"/>
    <property type="molecule type" value="Genomic_DNA"/>
</dbReference>
<proteinExistence type="predicted"/>
<accession>A0A6L6J6I2</accession>
<reference evidence="2 3" key="1">
    <citation type="submission" date="2019-11" db="EMBL/GenBank/DDBJ databases">
        <authorList>
            <person name="Dong K."/>
        </authorList>
    </citation>
    <scope>NUCLEOTIDE SEQUENCE [LARGE SCALE GENOMIC DNA]</scope>
    <source>
        <strain evidence="2 3">NBRC 111993</strain>
    </source>
</reference>
<organism evidence="2 3">
    <name type="scientific">Paracoccus aestuariivivens</name>
    <dbReference type="NCBI Taxonomy" id="1820333"/>
    <lineage>
        <taxon>Bacteria</taxon>
        <taxon>Pseudomonadati</taxon>
        <taxon>Pseudomonadota</taxon>
        <taxon>Alphaproteobacteria</taxon>
        <taxon>Rhodobacterales</taxon>
        <taxon>Paracoccaceae</taxon>
        <taxon>Paracoccus</taxon>
    </lineage>
</organism>
<dbReference type="RefSeq" id="WP_170295098.1">
    <property type="nucleotide sequence ID" value="NZ_WMIE01000003.1"/>
</dbReference>
<sequence length="59" mass="6496">MTVDQMQDAQGSSADRRKGGGCGIIFDGVRLVEEVCRFVISLGSARQRAEVFFYLLIVV</sequence>
<feature type="region of interest" description="Disordered" evidence="1">
    <location>
        <begin position="1"/>
        <end position="21"/>
    </location>
</feature>
<gene>
    <name evidence="2" type="ORF">GL286_07465</name>
</gene>
<evidence type="ECO:0000313" key="3">
    <source>
        <dbReference type="Proteomes" id="UP000478183"/>
    </source>
</evidence>
<comment type="caution">
    <text evidence="2">The sequence shown here is derived from an EMBL/GenBank/DDBJ whole genome shotgun (WGS) entry which is preliminary data.</text>
</comment>
<keyword evidence="3" id="KW-1185">Reference proteome</keyword>
<name>A0A6L6J6I2_9RHOB</name>
<evidence type="ECO:0000313" key="2">
    <source>
        <dbReference type="EMBL" id="MTH77560.1"/>
    </source>
</evidence>